<evidence type="ECO:0000313" key="3">
    <source>
        <dbReference type="Proteomes" id="UP000239649"/>
    </source>
</evidence>
<feature type="compositionally biased region" description="Low complexity" evidence="1">
    <location>
        <begin position="530"/>
        <end position="549"/>
    </location>
</feature>
<feature type="compositionally biased region" description="Gly residues" evidence="1">
    <location>
        <begin position="106"/>
        <end position="122"/>
    </location>
</feature>
<feature type="region of interest" description="Disordered" evidence="1">
    <location>
        <begin position="261"/>
        <end position="479"/>
    </location>
</feature>
<feature type="compositionally biased region" description="Low complexity" evidence="1">
    <location>
        <begin position="659"/>
        <end position="669"/>
    </location>
</feature>
<dbReference type="Proteomes" id="UP000239649">
    <property type="component" value="Unassembled WGS sequence"/>
</dbReference>
<protein>
    <submittedName>
        <fullName evidence="2">Uncharacterized protein</fullName>
    </submittedName>
</protein>
<feature type="compositionally biased region" description="Low complexity" evidence="1">
    <location>
        <begin position="362"/>
        <end position="374"/>
    </location>
</feature>
<gene>
    <name evidence="2" type="ORF">C2E20_4122</name>
</gene>
<evidence type="ECO:0000313" key="2">
    <source>
        <dbReference type="EMBL" id="PSC72587.1"/>
    </source>
</evidence>
<feature type="region of interest" description="Disordered" evidence="1">
    <location>
        <begin position="520"/>
        <end position="621"/>
    </location>
</feature>
<reference evidence="2 3" key="1">
    <citation type="journal article" date="2018" name="Plant J.">
        <title>Genome sequences of Chlorella sorokiniana UTEX 1602 and Micractinium conductrix SAG 241.80: implications to maltose excretion by a green alga.</title>
        <authorList>
            <person name="Arriola M.B."/>
            <person name="Velmurugan N."/>
            <person name="Zhang Y."/>
            <person name="Plunkett M.H."/>
            <person name="Hondzo H."/>
            <person name="Barney B.M."/>
        </authorList>
    </citation>
    <scope>NUCLEOTIDE SEQUENCE [LARGE SCALE GENOMIC DNA]</scope>
    <source>
        <strain evidence="2 3">SAG 241.80</strain>
    </source>
</reference>
<feature type="region of interest" description="Disordered" evidence="1">
    <location>
        <begin position="653"/>
        <end position="689"/>
    </location>
</feature>
<proteinExistence type="predicted"/>
<dbReference type="EMBL" id="LHPF02000010">
    <property type="protein sequence ID" value="PSC72587.1"/>
    <property type="molecule type" value="Genomic_DNA"/>
</dbReference>
<feature type="compositionally biased region" description="Low complexity" evidence="1">
    <location>
        <begin position="391"/>
        <end position="406"/>
    </location>
</feature>
<dbReference type="AlphaFoldDB" id="A0A2P6VET9"/>
<feature type="compositionally biased region" description="Basic and acidic residues" evidence="1">
    <location>
        <begin position="420"/>
        <end position="431"/>
    </location>
</feature>
<feature type="compositionally biased region" description="Low complexity" evidence="1">
    <location>
        <begin position="591"/>
        <end position="621"/>
    </location>
</feature>
<sequence>MADTQQTPKKQRKGGGGEEVAALAGLSPAGSTPSPGAAAGAVAAQQQQQQPAAAGPRWMASQPLEAGGSNEAALLAAAGGTPTGAREAVTDAAKAFRELRVRPGRTGSGPVDGEGGGRGGAGAAPLERPSSPKKRKASYNIDKEFILKDDKVKRNADTQGDISQARGQLGQLLFEFSQIELNRDLLDAIKRTESKTGRSGGRAPVPHSRLDRAAFEVAVADAAELLQAQLNSVEAHCEDAALRGAILRTYAVQAIAAFADEDSDSDEDGSQQGKGSDSSDDENADSNSQRQRGGSSSLDGPAAAAASAEAGSQSQDMLARPASAAGCHSPLNAPAGPQQQQQEQQAALVPGVAMLASPSRPQPAGSAAGQASSSILPDAPSDSALEDTATARQQDQGGGAAQRAPAPGGGAGQQLPAQHHQLEHAADDGLQRMRMLSLEAEGSVQQQSGEAEAGYDGPTDMIRSPAPVTSRRMPLAPAPAVPAAHRMALAQEQGPGTAAAAAAAGACMAAELEEARQLAVGTHTQPLGRQEQQQAAQQLQEQQEQQQESSEGHSTGQTSSAAPEPPKRQRRSGDLLPPLFERSSQQRRHNQQQGQQLQAAAAAAPQAAPAPAAAQQQGDTQGAAVAQRAAILGNLHPGAAGERRRRLHHVVAPPHDLAPEGPAPGEDAAAGGGAAGAPPLQEAAEEGGVASDATLRAPLRAGHSNSSVWGSTLVCADLTVNDVASQYWPFLRSAMRGQAATLQAGDRALVANLVQVLGDTISDAYIAEAGHGRWRRPSAEVKSLVAATAFDDFFRAQNGAESEGASLGP</sequence>
<feature type="compositionally biased region" description="Low complexity" evidence="1">
    <location>
        <begin position="676"/>
        <end position="688"/>
    </location>
</feature>
<comment type="caution">
    <text evidence="2">The sequence shown here is derived from an EMBL/GenBank/DDBJ whole genome shotgun (WGS) entry which is preliminary data.</text>
</comment>
<feature type="region of interest" description="Disordered" evidence="1">
    <location>
        <begin position="1"/>
        <end position="66"/>
    </location>
</feature>
<feature type="compositionally biased region" description="Low complexity" evidence="1">
    <location>
        <begin position="285"/>
        <end position="314"/>
    </location>
</feature>
<name>A0A2P6VET9_9CHLO</name>
<evidence type="ECO:0000256" key="1">
    <source>
        <dbReference type="SAM" id="MobiDB-lite"/>
    </source>
</evidence>
<feature type="compositionally biased region" description="Polar residues" evidence="1">
    <location>
        <begin position="552"/>
        <end position="561"/>
    </location>
</feature>
<accession>A0A2P6VET9</accession>
<organism evidence="2 3">
    <name type="scientific">Micractinium conductrix</name>
    <dbReference type="NCBI Taxonomy" id="554055"/>
    <lineage>
        <taxon>Eukaryota</taxon>
        <taxon>Viridiplantae</taxon>
        <taxon>Chlorophyta</taxon>
        <taxon>core chlorophytes</taxon>
        <taxon>Trebouxiophyceae</taxon>
        <taxon>Chlorellales</taxon>
        <taxon>Chlorellaceae</taxon>
        <taxon>Chlorella clade</taxon>
        <taxon>Micractinium</taxon>
    </lineage>
</organism>
<feature type="region of interest" description="Disordered" evidence="1">
    <location>
        <begin position="96"/>
        <end position="138"/>
    </location>
</feature>
<keyword evidence="3" id="KW-1185">Reference proteome</keyword>
<feature type="compositionally biased region" description="Low complexity" evidence="1">
    <location>
        <begin position="19"/>
        <end position="56"/>
    </location>
</feature>
<dbReference type="OrthoDB" id="10661631at2759"/>